<reference evidence="1" key="1">
    <citation type="journal article" date="2014" name="Int. J. Syst. Evol. Microbiol.">
        <title>Complete genome sequence of Corynebacterium casei LMG S-19264T (=DSM 44701T), isolated from a smear-ripened cheese.</title>
        <authorList>
            <consortium name="US DOE Joint Genome Institute (JGI-PGF)"/>
            <person name="Walter F."/>
            <person name="Albersmeier A."/>
            <person name="Kalinowski J."/>
            <person name="Ruckert C."/>
        </authorList>
    </citation>
    <scope>NUCLEOTIDE SEQUENCE</scope>
    <source>
        <strain evidence="1">NBRC 108769</strain>
    </source>
</reference>
<reference evidence="1" key="2">
    <citation type="submission" date="2023-01" db="EMBL/GenBank/DDBJ databases">
        <title>Draft genome sequence of Portibacter lacus strain NBRC 108769.</title>
        <authorList>
            <person name="Sun Q."/>
            <person name="Mori K."/>
        </authorList>
    </citation>
    <scope>NUCLEOTIDE SEQUENCE</scope>
    <source>
        <strain evidence="1">NBRC 108769</strain>
    </source>
</reference>
<dbReference type="RefSeq" id="WP_235294935.1">
    <property type="nucleotide sequence ID" value="NZ_BSOH01000037.1"/>
</dbReference>
<evidence type="ECO:0000313" key="2">
    <source>
        <dbReference type="Proteomes" id="UP001156666"/>
    </source>
</evidence>
<sequence length="239" mass="27541">MKLRNLFAKKIDPAIQHSIELKALSKVPLAERNLTWDKNFMKHAGEAHLACRIPQIEKGDDGFPYFQLEIPNVGAPFQAYTISKLIEDHLLKDGLGASITAYGEKPEMRFSYGELLNYHYRKSFRSNLQNWLPPSPTQFQNEKEILGGNPTASILHPLTRKVILAYLVKNNYHFPKVSLLNIMTENGIMNQLVFNLVPSKFNSEKHFQAVLSSLKWYLPVHYTYTSMPEHYLGELFFDL</sequence>
<organism evidence="1 2">
    <name type="scientific">Portibacter lacus</name>
    <dbReference type="NCBI Taxonomy" id="1099794"/>
    <lineage>
        <taxon>Bacteria</taxon>
        <taxon>Pseudomonadati</taxon>
        <taxon>Bacteroidota</taxon>
        <taxon>Saprospiria</taxon>
        <taxon>Saprospirales</taxon>
        <taxon>Haliscomenobacteraceae</taxon>
        <taxon>Portibacter</taxon>
    </lineage>
</organism>
<protein>
    <submittedName>
        <fullName evidence="1">Uncharacterized protein</fullName>
    </submittedName>
</protein>
<evidence type="ECO:0000313" key="1">
    <source>
        <dbReference type="EMBL" id="GLR20096.1"/>
    </source>
</evidence>
<dbReference type="AlphaFoldDB" id="A0AA37WFJ4"/>
<dbReference type="Proteomes" id="UP001156666">
    <property type="component" value="Unassembled WGS sequence"/>
</dbReference>
<gene>
    <name evidence="1" type="ORF">GCM10007940_47120</name>
</gene>
<dbReference type="EMBL" id="BSOH01000037">
    <property type="protein sequence ID" value="GLR20096.1"/>
    <property type="molecule type" value="Genomic_DNA"/>
</dbReference>
<name>A0AA37WFJ4_9BACT</name>
<accession>A0AA37WFJ4</accession>
<proteinExistence type="predicted"/>
<comment type="caution">
    <text evidence="1">The sequence shown here is derived from an EMBL/GenBank/DDBJ whole genome shotgun (WGS) entry which is preliminary data.</text>
</comment>
<keyword evidence="2" id="KW-1185">Reference proteome</keyword>